<dbReference type="InterPro" id="IPR059186">
    <property type="entry name" value="SACTE_4363"/>
</dbReference>
<evidence type="ECO:0000313" key="3">
    <source>
        <dbReference type="Proteomes" id="UP001523369"/>
    </source>
</evidence>
<reference evidence="2 3" key="1">
    <citation type="submission" date="2022-06" db="EMBL/GenBank/DDBJ databases">
        <title>New Species of the Genus Actinoplanes, ActinopZanes ferrugineus.</title>
        <authorList>
            <person name="Ding P."/>
        </authorList>
    </citation>
    <scope>NUCLEOTIDE SEQUENCE [LARGE SCALE GENOMIC DNA]</scope>
    <source>
        <strain evidence="2 3">TRM88003</strain>
    </source>
</reference>
<dbReference type="RefSeq" id="WP_253241921.1">
    <property type="nucleotide sequence ID" value="NZ_JAMYJR010000040.1"/>
</dbReference>
<proteinExistence type="predicted"/>
<sequence length="631" mass="67542">MTTNAGRPSGRRQLRRIFAVGLATVTVGALTSVPAAAAPTATPAAKAATPNFGSNVTIFDPSMPVAEIQAKLDAAHAQQVNAEMGTNRYAFLFKPGTYGTDAQPLQIKVGYYTEVSGLGASPNDVVINGKVEVYNRCLTENGTANCLALVNFWRTLSNLSIKVNGAGQDGCRAGANFWAVSQAVSLRRLNVDGGFTLMDYCTAGPQYASGGFIADSQFGGVTNGSQQQWLTRNSKVGNWSNAVWNQVFAGVEGAPDDATFPDPPYTTLEKTPLSREKPFLFVDAKGKYNVRVPSAHRNTSGVSWDEDLTSGRTIPLSDFFVAKPSDPEWLINANLLLGKNLLFTPGVYNIDQTIHVLRPNQVVLGIGHATLTAVNGATPLKVADVPGVIIAGVTIDAGLKESKNLLQVGNKSGLKISSPSNPTTLSDVYFRVGGPHIGKVDTALEVNSDNVLIDHTWVWRGDHGVEGFTEGVNGDTQRWRTNTGRYGAIINGDNVTATGLFVEHFQKYNTIWNGEKGVTVLYQNELPYDPPTQADWMNGKTKGYAGYKVGDKVKNHTLYGAGVYVFNQNNPAIETENGFEVPKRPGVKLHHIMTVNLSAGVINHVVNGEGAAADMTKVGAPVFVTDYPAVP</sequence>
<dbReference type="InterPro" id="IPR011050">
    <property type="entry name" value="Pectin_lyase_fold/virulence"/>
</dbReference>
<name>A0ABT1DYM3_9ACTN</name>
<keyword evidence="3" id="KW-1185">Reference proteome</keyword>
<dbReference type="CDD" id="cd23669">
    <property type="entry name" value="GH55_SacteLam55A-like"/>
    <property type="match status" value="1"/>
</dbReference>
<protein>
    <submittedName>
        <fullName evidence="2">Adenylyl cyclase</fullName>
    </submittedName>
</protein>
<feature type="chain" id="PRO_5045405669" evidence="1">
    <location>
        <begin position="38"/>
        <end position="631"/>
    </location>
</feature>
<evidence type="ECO:0000313" key="2">
    <source>
        <dbReference type="EMBL" id="MCO8275887.1"/>
    </source>
</evidence>
<dbReference type="PROSITE" id="PS51318">
    <property type="entry name" value="TAT"/>
    <property type="match status" value="1"/>
</dbReference>
<dbReference type="SUPFAM" id="SSF51126">
    <property type="entry name" value="Pectin lyase-like"/>
    <property type="match status" value="1"/>
</dbReference>
<accession>A0ABT1DYM3</accession>
<dbReference type="Proteomes" id="UP001523369">
    <property type="component" value="Unassembled WGS sequence"/>
</dbReference>
<evidence type="ECO:0000256" key="1">
    <source>
        <dbReference type="SAM" id="SignalP"/>
    </source>
</evidence>
<gene>
    <name evidence="2" type="ORF">M1L60_35445</name>
</gene>
<dbReference type="EMBL" id="JAMYJR010000040">
    <property type="protein sequence ID" value="MCO8275887.1"/>
    <property type="molecule type" value="Genomic_DNA"/>
</dbReference>
<organism evidence="2 3">
    <name type="scientific">Paractinoplanes aksuensis</name>
    <dbReference type="NCBI Taxonomy" id="2939490"/>
    <lineage>
        <taxon>Bacteria</taxon>
        <taxon>Bacillati</taxon>
        <taxon>Actinomycetota</taxon>
        <taxon>Actinomycetes</taxon>
        <taxon>Micromonosporales</taxon>
        <taxon>Micromonosporaceae</taxon>
        <taxon>Paractinoplanes</taxon>
    </lineage>
</organism>
<dbReference type="InterPro" id="IPR006311">
    <property type="entry name" value="TAT_signal"/>
</dbReference>
<keyword evidence="1" id="KW-0732">Signal</keyword>
<comment type="caution">
    <text evidence="2">The sequence shown here is derived from an EMBL/GenBank/DDBJ whole genome shotgun (WGS) entry which is preliminary data.</text>
</comment>
<dbReference type="InterPro" id="IPR012334">
    <property type="entry name" value="Pectin_lyas_fold"/>
</dbReference>
<dbReference type="Gene3D" id="2.160.20.10">
    <property type="entry name" value="Single-stranded right-handed beta-helix, Pectin lyase-like"/>
    <property type="match status" value="1"/>
</dbReference>
<feature type="signal peptide" evidence="1">
    <location>
        <begin position="1"/>
        <end position="37"/>
    </location>
</feature>